<organism evidence="1">
    <name type="scientific">Cressdnaviricota sp</name>
    <dbReference type="NCBI Taxonomy" id="2748378"/>
    <lineage>
        <taxon>Viruses</taxon>
        <taxon>Monodnaviria</taxon>
        <taxon>Shotokuvirae</taxon>
        <taxon>Cressdnaviricota</taxon>
    </lineage>
</organism>
<name>A0A6M3YP32_9VIRU</name>
<accession>A0A6M3YP32</accession>
<proteinExistence type="predicted"/>
<dbReference type="EMBL" id="MN928955">
    <property type="protein sequence ID" value="QJI53653.1"/>
    <property type="molecule type" value="Genomic_DNA"/>
</dbReference>
<reference evidence="1" key="1">
    <citation type="submission" date="2020-01" db="EMBL/GenBank/DDBJ databases">
        <title>Novel CRESS-DNA virus.</title>
        <authorList>
            <person name="Liu Q."/>
            <person name="Shan T."/>
            <person name="Yang S."/>
            <person name="Zhang W."/>
        </authorList>
    </citation>
    <scope>NUCLEOTIDE SEQUENCE</scope>
    <source>
        <strain evidence="1">Fmg067cre1</strain>
    </source>
</reference>
<protein>
    <submittedName>
        <fullName evidence="1">Uncharacterized protein</fullName>
    </submittedName>
</protein>
<evidence type="ECO:0000313" key="1">
    <source>
        <dbReference type="EMBL" id="QJI53653.1"/>
    </source>
</evidence>
<sequence length="125" mass="14655">MKFKTIHNLTPVKGQSKFGLSQTVPDQALSIRQIHERYARGQPLSDYERATFFTPDDQIDEQDGINFESLDLTEMDALNKEAAQTIFKYKKAENDKKTRDYHEAQRKKHYAEFEEIQKKQSQQGQ</sequence>